<dbReference type="RefSeq" id="WP_054646429.1">
    <property type="nucleotide sequence ID" value="NZ_FUXS01000001.1"/>
</dbReference>
<evidence type="ECO:0000256" key="1">
    <source>
        <dbReference type="ARBA" id="ARBA00022490"/>
    </source>
</evidence>
<dbReference type="CDD" id="cd07187">
    <property type="entry name" value="YvcK_like"/>
    <property type="match status" value="1"/>
</dbReference>
<comment type="subcellular location">
    <subcellularLocation>
        <location evidence="2">Cytoplasm</location>
    </subcellularLocation>
</comment>
<dbReference type="HAMAP" id="MF_00973">
    <property type="entry name" value="Gluconeogen_factor"/>
    <property type="match status" value="1"/>
</dbReference>
<dbReference type="GO" id="GO:0005737">
    <property type="term" value="C:cytoplasm"/>
    <property type="evidence" value="ECO:0007669"/>
    <property type="project" value="UniProtKB-SubCell"/>
</dbReference>
<dbReference type="NCBIfam" id="TIGR01826">
    <property type="entry name" value="CofD_related"/>
    <property type="match status" value="1"/>
</dbReference>
<evidence type="ECO:0000256" key="2">
    <source>
        <dbReference type="HAMAP-Rule" id="MF_00973"/>
    </source>
</evidence>
<comment type="caution">
    <text evidence="3">The sequence shown here is derived from an EMBL/GenBank/DDBJ whole genome shotgun (WGS) entry which is preliminary data.</text>
</comment>
<dbReference type="GO" id="GO:0043743">
    <property type="term" value="F:LPPG:FO 2-phospho-L-lactate transferase activity"/>
    <property type="evidence" value="ECO:0007669"/>
    <property type="project" value="InterPro"/>
</dbReference>
<dbReference type="Pfam" id="PF01933">
    <property type="entry name" value="CofD"/>
    <property type="match status" value="1"/>
</dbReference>
<dbReference type="InterPro" id="IPR010119">
    <property type="entry name" value="Gluconeogen_factor"/>
</dbReference>
<dbReference type="PANTHER" id="PTHR30135:SF3">
    <property type="entry name" value="GLUCONEOGENESIS FACTOR-RELATED"/>
    <property type="match status" value="1"/>
</dbReference>
<dbReference type="PANTHER" id="PTHR30135">
    <property type="entry name" value="UNCHARACTERIZED PROTEIN YVCK-RELATED"/>
    <property type="match status" value="1"/>
</dbReference>
<evidence type="ECO:0000313" key="3">
    <source>
        <dbReference type="EMBL" id="KRN79282.1"/>
    </source>
</evidence>
<dbReference type="InterPro" id="IPR038136">
    <property type="entry name" value="CofD-like_dom_sf"/>
</dbReference>
<evidence type="ECO:0000313" key="4">
    <source>
        <dbReference type="Proteomes" id="UP000051565"/>
    </source>
</evidence>
<gene>
    <name evidence="3" type="ORF">IV52_GL000691</name>
</gene>
<keyword evidence="1 2" id="KW-0963">Cytoplasm</keyword>
<accession>A0A0R2JQ79</accession>
<dbReference type="PATRIC" id="fig|1122148.6.peg.713"/>
<keyword evidence="4" id="KW-1185">Reference proteome</keyword>
<dbReference type="Proteomes" id="UP000051565">
    <property type="component" value="Unassembled WGS sequence"/>
</dbReference>
<dbReference type="EMBL" id="JQBT01000032">
    <property type="protein sequence ID" value="KRN79282.1"/>
    <property type="molecule type" value="Genomic_DNA"/>
</dbReference>
<organism evidence="3 4">
    <name type="scientific">Fructilactobacillus lindneri DSM 20690 = JCM 11027</name>
    <dbReference type="NCBI Taxonomy" id="1122148"/>
    <lineage>
        <taxon>Bacteria</taxon>
        <taxon>Bacillati</taxon>
        <taxon>Bacillota</taxon>
        <taxon>Bacilli</taxon>
        <taxon>Lactobacillales</taxon>
        <taxon>Lactobacillaceae</taxon>
        <taxon>Fructilactobacillus</taxon>
    </lineage>
</organism>
<dbReference type="SUPFAM" id="SSF142338">
    <property type="entry name" value="CofD-like"/>
    <property type="match status" value="1"/>
</dbReference>
<dbReference type="GO" id="GO:0008360">
    <property type="term" value="P:regulation of cell shape"/>
    <property type="evidence" value="ECO:0007669"/>
    <property type="project" value="UniProtKB-UniRule"/>
</dbReference>
<dbReference type="STRING" id="53444.AYR59_06965"/>
<protein>
    <recommendedName>
        <fullName evidence="2">Putative gluconeogenesis factor</fullName>
    </recommendedName>
</protein>
<dbReference type="GeneID" id="61250595"/>
<proteinExistence type="inferred from homology"/>
<dbReference type="AlphaFoldDB" id="A0A0R2JQ79"/>
<name>A0A0R2JQ79_9LACO</name>
<dbReference type="InterPro" id="IPR002882">
    <property type="entry name" value="CofD"/>
</dbReference>
<dbReference type="Gene3D" id="3.40.50.10680">
    <property type="entry name" value="CofD-like domains"/>
    <property type="match status" value="1"/>
</dbReference>
<comment type="function">
    <text evidence="2">Required for morphogenesis under gluconeogenic growth conditions.</text>
</comment>
<comment type="similarity">
    <text evidence="2">Belongs to the gluconeogenesis factor family.</text>
</comment>
<sequence length="335" mass="36997">MVDKVAKRIDRPRMVVIGGGTGLPVILRNLKKKDVDITAIVTVADDGGSSGILRSYINVLPPGDIRNVLVALSNLPKLDLDIFQYRFKSSDKFLSGHAIGNLIITALSEMEGGFFAAVQKLTKMMDVEGHVFPVCDESLELHAEFQDGTKIAGESEITNADKMIKRVWVESANNDKKPKAVKDVIEAIMDADQIVLGPGSLYTSILPNLMVSNVGKAVIETNAEVVYICNIMTQKGETDNFTDADHVKILDRQLGYNFVDTILVNNKKVPASYIDHQRWSDESQPVKHDYDGLKKLGCRVISSDFLELRDHGAFHNGQLVTNELIRLLGQPKISH</sequence>
<reference evidence="3 4" key="1">
    <citation type="journal article" date="2015" name="Genome Announc.">
        <title>Expanding the biotechnology potential of lactobacilli through comparative genomics of 213 strains and associated genera.</title>
        <authorList>
            <person name="Sun Z."/>
            <person name="Harris H.M."/>
            <person name="McCann A."/>
            <person name="Guo C."/>
            <person name="Argimon S."/>
            <person name="Zhang W."/>
            <person name="Yang X."/>
            <person name="Jeffery I.B."/>
            <person name="Cooney J.C."/>
            <person name="Kagawa T.F."/>
            <person name="Liu W."/>
            <person name="Song Y."/>
            <person name="Salvetti E."/>
            <person name="Wrobel A."/>
            <person name="Rasinkangas P."/>
            <person name="Parkhill J."/>
            <person name="Rea M.C."/>
            <person name="O'Sullivan O."/>
            <person name="Ritari J."/>
            <person name="Douillard F.P."/>
            <person name="Paul Ross R."/>
            <person name="Yang R."/>
            <person name="Briner A.E."/>
            <person name="Felis G.E."/>
            <person name="de Vos W.M."/>
            <person name="Barrangou R."/>
            <person name="Klaenhammer T.R."/>
            <person name="Caufield P.W."/>
            <person name="Cui Y."/>
            <person name="Zhang H."/>
            <person name="O'Toole P.W."/>
        </authorList>
    </citation>
    <scope>NUCLEOTIDE SEQUENCE [LARGE SCALE GENOMIC DNA]</scope>
    <source>
        <strain evidence="3 4">DSM 20690</strain>
    </source>
</reference>
<dbReference type="OrthoDB" id="9783842at2"/>